<feature type="non-terminal residue" evidence="1">
    <location>
        <position position="1"/>
    </location>
</feature>
<protein>
    <submittedName>
        <fullName evidence="1">Uncharacterized protein</fullName>
    </submittedName>
</protein>
<proteinExistence type="predicted"/>
<organism evidence="1 2">
    <name type="scientific">Ranitomeya imitator</name>
    <name type="common">mimic poison frog</name>
    <dbReference type="NCBI Taxonomy" id="111125"/>
    <lineage>
        <taxon>Eukaryota</taxon>
        <taxon>Metazoa</taxon>
        <taxon>Chordata</taxon>
        <taxon>Craniata</taxon>
        <taxon>Vertebrata</taxon>
        <taxon>Euteleostomi</taxon>
        <taxon>Amphibia</taxon>
        <taxon>Batrachia</taxon>
        <taxon>Anura</taxon>
        <taxon>Neobatrachia</taxon>
        <taxon>Hyloidea</taxon>
        <taxon>Dendrobatidae</taxon>
        <taxon>Dendrobatinae</taxon>
        <taxon>Ranitomeya</taxon>
    </lineage>
</organism>
<dbReference type="InterPro" id="IPR028260">
    <property type="entry name" value="FAM177"/>
</dbReference>
<dbReference type="Proteomes" id="UP001176940">
    <property type="component" value="Unassembled WGS sequence"/>
</dbReference>
<accession>A0ABN9LUC9</accession>
<evidence type="ECO:0000313" key="1">
    <source>
        <dbReference type="EMBL" id="CAJ0948862.1"/>
    </source>
</evidence>
<dbReference type="Pfam" id="PF14774">
    <property type="entry name" value="FAM177"/>
    <property type="match status" value="1"/>
</dbReference>
<dbReference type="EMBL" id="CAUEEQ010029144">
    <property type="protein sequence ID" value="CAJ0948862.1"/>
    <property type="molecule type" value="Genomic_DNA"/>
</dbReference>
<gene>
    <name evidence="1" type="ORF">RIMI_LOCUS12345867</name>
</gene>
<reference evidence="1" key="1">
    <citation type="submission" date="2023-07" db="EMBL/GenBank/DDBJ databases">
        <authorList>
            <person name="Stuckert A."/>
        </authorList>
    </citation>
    <scope>NUCLEOTIDE SEQUENCE</scope>
</reference>
<comment type="caution">
    <text evidence="1">The sequence shown here is derived from an EMBL/GenBank/DDBJ whole genome shotgun (WGS) entry which is preliminary data.</text>
</comment>
<dbReference type="PANTHER" id="PTHR31206">
    <property type="entry name" value="LP10445P"/>
    <property type="match status" value="1"/>
</dbReference>
<evidence type="ECO:0000313" key="2">
    <source>
        <dbReference type="Proteomes" id="UP001176940"/>
    </source>
</evidence>
<dbReference type="PANTHER" id="PTHR31206:SF9">
    <property type="entry name" value="PROTEIN FAM177B"/>
    <property type="match status" value="1"/>
</dbReference>
<name>A0ABN9LUC9_9NEOB</name>
<keyword evidence="2" id="KW-1185">Reference proteome</keyword>
<sequence>GKVELGDVEKVPRKIIHFASGETMEEYSTEEEDEDHQRVDFCNVDTKQMSWRTYVQFWILRIATSAFFTCDYLGGQLAALFGLNVSKYQYAIDEYHKAQEEDSDFDVENECESVKKTGDKNAPNEVYHLQMQSMDYGTIQDTHKESGDKYRLDSEILQSDN</sequence>